<gene>
    <name evidence="1" type="ORF">ASILVAE211_19720</name>
</gene>
<proteinExistence type="predicted"/>
<reference evidence="1" key="1">
    <citation type="journal article" date="2021" name="Microorganisms">
        <title>Acidisoma silvae sp. nov. and Acidisomacellulosilytica sp. nov., Two Acidophilic Bacteria Isolated from Decaying Wood, Hydrolyzing Cellulose and Producing Poly-3-hydroxybutyrate.</title>
        <authorList>
            <person name="Mieszkin S."/>
            <person name="Pouder E."/>
            <person name="Uroz S."/>
            <person name="Simon-Colin C."/>
            <person name="Alain K."/>
        </authorList>
    </citation>
    <scope>NUCLEOTIDE SEQUENCE</scope>
    <source>
        <strain evidence="1">HW T2.11</strain>
    </source>
</reference>
<keyword evidence="2" id="KW-1185">Reference proteome</keyword>
<sequence length="71" mass="7625">MAKGFGNNVPLGFACRQIVPSTVRVTYGPGASASSMVSWQGGKGWNEVLREAVKPLGLHLVMTHMAVEIRK</sequence>
<organism evidence="1 2">
    <name type="scientific">Acidisoma silvae</name>
    <dbReference type="NCBI Taxonomy" id="2802396"/>
    <lineage>
        <taxon>Bacteria</taxon>
        <taxon>Pseudomonadati</taxon>
        <taxon>Pseudomonadota</taxon>
        <taxon>Alphaproteobacteria</taxon>
        <taxon>Acetobacterales</taxon>
        <taxon>Acidocellaceae</taxon>
        <taxon>Acidisoma</taxon>
    </lineage>
</organism>
<reference evidence="1" key="2">
    <citation type="submission" date="2021-01" db="EMBL/GenBank/DDBJ databases">
        <authorList>
            <person name="Mieszkin S."/>
            <person name="Pouder E."/>
            <person name="Alain K."/>
        </authorList>
    </citation>
    <scope>NUCLEOTIDE SEQUENCE</scope>
    <source>
        <strain evidence="1">HW T2.11</strain>
    </source>
</reference>
<evidence type="ECO:0000313" key="1">
    <source>
        <dbReference type="EMBL" id="MCB8877432.1"/>
    </source>
</evidence>
<protein>
    <submittedName>
        <fullName evidence="1">Uncharacterized protein</fullName>
    </submittedName>
</protein>
<name>A0A963YUQ2_9PROT</name>
<dbReference type="Proteomes" id="UP000708298">
    <property type="component" value="Unassembled WGS sequence"/>
</dbReference>
<dbReference type="EMBL" id="JAESVB010000013">
    <property type="protein sequence ID" value="MCB8877432.1"/>
    <property type="molecule type" value="Genomic_DNA"/>
</dbReference>
<dbReference type="PROSITE" id="PS51257">
    <property type="entry name" value="PROKAR_LIPOPROTEIN"/>
    <property type="match status" value="1"/>
</dbReference>
<accession>A0A963YUQ2</accession>
<comment type="caution">
    <text evidence="1">The sequence shown here is derived from an EMBL/GenBank/DDBJ whole genome shotgun (WGS) entry which is preliminary data.</text>
</comment>
<evidence type="ECO:0000313" key="2">
    <source>
        <dbReference type="Proteomes" id="UP000708298"/>
    </source>
</evidence>
<dbReference type="AlphaFoldDB" id="A0A963YUQ2"/>